<evidence type="ECO:0000256" key="2">
    <source>
        <dbReference type="SAM" id="SignalP"/>
    </source>
</evidence>
<evidence type="ECO:0000313" key="3">
    <source>
        <dbReference type="EMBL" id="MDN3711687.1"/>
    </source>
</evidence>
<feature type="compositionally biased region" description="Polar residues" evidence="1">
    <location>
        <begin position="141"/>
        <end position="150"/>
    </location>
</feature>
<sequence length="170" mass="17372">MKPARPSAELPRRAGNGALALCAFCLVLAGPARAQTPAAESACAALPVPQMIAQIYEASSGTPDQSPPEQIRLEDFSGDGQADLLVVARFRTGGGSGDGAVVTLRMGSAQGICDEPLDMVLDAGAGKITVDAVPNPDGPPISQSCTSATNAMRGRGDLRDDPSRDQPVCL</sequence>
<dbReference type="Proteomes" id="UP001243846">
    <property type="component" value="Unassembled WGS sequence"/>
</dbReference>
<comment type="caution">
    <text evidence="3">The sequence shown here is derived from an EMBL/GenBank/DDBJ whole genome shotgun (WGS) entry which is preliminary data.</text>
</comment>
<evidence type="ECO:0008006" key="5">
    <source>
        <dbReference type="Google" id="ProtNLM"/>
    </source>
</evidence>
<evidence type="ECO:0000313" key="4">
    <source>
        <dbReference type="Proteomes" id="UP001243846"/>
    </source>
</evidence>
<keyword evidence="4" id="KW-1185">Reference proteome</keyword>
<protein>
    <recommendedName>
        <fullName evidence="5">VCBS repeat-containing protein</fullName>
    </recommendedName>
</protein>
<dbReference type="RefSeq" id="WP_377785782.1">
    <property type="nucleotide sequence ID" value="NZ_JBHUOC010000001.1"/>
</dbReference>
<feature type="region of interest" description="Disordered" evidence="1">
    <location>
        <begin position="133"/>
        <end position="170"/>
    </location>
</feature>
<feature type="compositionally biased region" description="Basic and acidic residues" evidence="1">
    <location>
        <begin position="154"/>
        <end position="164"/>
    </location>
</feature>
<evidence type="ECO:0000256" key="1">
    <source>
        <dbReference type="SAM" id="MobiDB-lite"/>
    </source>
</evidence>
<gene>
    <name evidence="3" type="ORF">QWZ10_07295</name>
</gene>
<accession>A0ABT8D774</accession>
<dbReference type="EMBL" id="JAUFRC010000001">
    <property type="protein sequence ID" value="MDN3711687.1"/>
    <property type="molecule type" value="Genomic_DNA"/>
</dbReference>
<proteinExistence type="predicted"/>
<reference evidence="4" key="1">
    <citation type="journal article" date="2019" name="Int. J. Syst. Evol. Microbiol.">
        <title>The Global Catalogue of Microorganisms (GCM) 10K type strain sequencing project: providing services to taxonomists for standard genome sequencing and annotation.</title>
        <authorList>
            <consortium name="The Broad Institute Genomics Platform"/>
            <consortium name="The Broad Institute Genome Sequencing Center for Infectious Disease"/>
            <person name="Wu L."/>
            <person name="Ma J."/>
        </authorList>
    </citation>
    <scope>NUCLEOTIDE SEQUENCE [LARGE SCALE GENOMIC DNA]</scope>
    <source>
        <strain evidence="4">CECT 8482</strain>
    </source>
</reference>
<feature type="chain" id="PRO_5045290152" description="VCBS repeat-containing protein" evidence="2">
    <location>
        <begin position="35"/>
        <end position="170"/>
    </location>
</feature>
<keyword evidence="2" id="KW-0732">Signal</keyword>
<feature type="signal peptide" evidence="2">
    <location>
        <begin position="1"/>
        <end position="34"/>
    </location>
</feature>
<organism evidence="3 4">
    <name type="scientific">Paracoccus cavernae</name>
    <dbReference type="NCBI Taxonomy" id="1571207"/>
    <lineage>
        <taxon>Bacteria</taxon>
        <taxon>Pseudomonadati</taxon>
        <taxon>Pseudomonadota</taxon>
        <taxon>Alphaproteobacteria</taxon>
        <taxon>Rhodobacterales</taxon>
        <taxon>Paracoccaceae</taxon>
        <taxon>Paracoccus</taxon>
    </lineage>
</organism>
<name>A0ABT8D774_9RHOB</name>